<feature type="transmembrane region" description="Helical" evidence="2">
    <location>
        <begin position="156"/>
        <end position="174"/>
    </location>
</feature>
<dbReference type="PANTHER" id="PTHR38793:SF3">
    <property type="entry name" value="SMODS AND SLOG-ASSOCIATING 2TM EFFECTOR DOMAIN-CONTAINING PROTEIN"/>
    <property type="match status" value="1"/>
</dbReference>
<keyword evidence="2" id="KW-1133">Transmembrane helix</keyword>
<keyword evidence="2" id="KW-0472">Membrane</keyword>
<dbReference type="EMBL" id="LKCN02000003">
    <property type="protein sequence ID" value="RCI15037.1"/>
    <property type="molecule type" value="Genomic_DNA"/>
</dbReference>
<dbReference type="Proteomes" id="UP000253664">
    <property type="component" value="Unassembled WGS sequence"/>
</dbReference>
<dbReference type="InterPro" id="IPR041622">
    <property type="entry name" value="SLATT_fungi"/>
</dbReference>
<dbReference type="Pfam" id="PF18142">
    <property type="entry name" value="SLATT_fungal"/>
    <property type="match status" value="1"/>
</dbReference>
<protein>
    <recommendedName>
        <fullName evidence="3">SMODS and SLOG-associating 2TM effector domain-containing protein</fullName>
    </recommendedName>
</protein>
<accession>A0A367LKX5</accession>
<keyword evidence="5" id="KW-1185">Reference proteome</keyword>
<organism evidence="4 5">
    <name type="scientific">Ophiocordyceps polyrhachis-furcata BCC 54312</name>
    <dbReference type="NCBI Taxonomy" id="1330021"/>
    <lineage>
        <taxon>Eukaryota</taxon>
        <taxon>Fungi</taxon>
        <taxon>Dikarya</taxon>
        <taxon>Ascomycota</taxon>
        <taxon>Pezizomycotina</taxon>
        <taxon>Sordariomycetes</taxon>
        <taxon>Hypocreomycetidae</taxon>
        <taxon>Hypocreales</taxon>
        <taxon>Ophiocordycipitaceae</taxon>
        <taxon>Ophiocordyceps</taxon>
    </lineage>
</organism>
<proteinExistence type="predicted"/>
<name>A0A367LKX5_9HYPO</name>
<gene>
    <name evidence="4" type="ORF">L249_6677</name>
</gene>
<dbReference type="OrthoDB" id="4472872at2759"/>
<evidence type="ECO:0000259" key="3">
    <source>
        <dbReference type="Pfam" id="PF18142"/>
    </source>
</evidence>
<evidence type="ECO:0000256" key="2">
    <source>
        <dbReference type="SAM" id="Phobius"/>
    </source>
</evidence>
<evidence type="ECO:0000313" key="4">
    <source>
        <dbReference type="EMBL" id="RCI15037.1"/>
    </source>
</evidence>
<evidence type="ECO:0000313" key="5">
    <source>
        <dbReference type="Proteomes" id="UP000253664"/>
    </source>
</evidence>
<dbReference type="NCBIfam" id="NF033635">
    <property type="entry name" value="SLATT_fungal"/>
    <property type="match status" value="1"/>
</dbReference>
<feature type="region of interest" description="Disordered" evidence="1">
    <location>
        <begin position="279"/>
        <end position="333"/>
    </location>
</feature>
<comment type="caution">
    <text evidence="4">The sequence shown here is derived from an EMBL/GenBank/DDBJ whole genome shotgun (WGS) entry which is preliminary data.</text>
</comment>
<feature type="transmembrane region" description="Helical" evidence="2">
    <location>
        <begin position="125"/>
        <end position="150"/>
    </location>
</feature>
<dbReference type="AlphaFoldDB" id="A0A367LKX5"/>
<dbReference type="PANTHER" id="PTHR38793">
    <property type="entry name" value="SLATT_FUNGAL DOMAIN-CONTAINING PROTEIN-RELATED"/>
    <property type="match status" value="1"/>
</dbReference>
<reference evidence="4 5" key="1">
    <citation type="journal article" date="2015" name="BMC Genomics">
        <title>Insights from the genome of Ophiocordyceps polyrhachis-furcata to pathogenicity and host specificity in insect fungi.</title>
        <authorList>
            <person name="Wichadakul D."/>
            <person name="Kobmoo N."/>
            <person name="Ingsriswang S."/>
            <person name="Tangphatsornruang S."/>
            <person name="Chantasingh D."/>
            <person name="Luangsa-ard J.J."/>
            <person name="Eurwilaichitr L."/>
        </authorList>
    </citation>
    <scope>NUCLEOTIDE SEQUENCE [LARGE SCALE GENOMIC DNA]</scope>
    <source>
        <strain evidence="4 5">BCC 54312</strain>
    </source>
</reference>
<feature type="domain" description="SMODS and SLOG-associating 2TM effector" evidence="3">
    <location>
        <begin position="111"/>
        <end position="228"/>
    </location>
</feature>
<evidence type="ECO:0000256" key="1">
    <source>
        <dbReference type="SAM" id="MobiDB-lite"/>
    </source>
</evidence>
<sequence length="333" mass="35345">MDHLRIALDRCLSRIVTVVRNKLSLPDGAAAKCAGMDSHLEAGYGGPSCSTSDDGRRRRPNEVVTTDTGALVPINDKLLVFRSLAGIDTVPVVQTSGHTQRAAPNVGLYARAVDDERNAAQSFRFFNTAVNVCLGLQIVFSAFVTALGASSGGSKAVTAFGAMNTIAAGILTYLKGKGLPGKLKDSESHFKAVREFTEQREREFCLENCTLEPIDEVEAARDMYNAARDQSPTTRGKIWQSPARALSFANNNGAAAAAAAMRSQSVRFAAPLSPLEQSPAVASAPLRKAGQPPTSLKQPLPMEDTPSPMEGLPPPVEKPAPVAEKKVMMGNPT</sequence>
<keyword evidence="2" id="KW-0812">Transmembrane</keyword>